<proteinExistence type="predicted"/>
<accession>A0A392W7I6</accession>
<name>A0A392W7I6_9FABA</name>
<organism evidence="2 3">
    <name type="scientific">Trifolium medium</name>
    <dbReference type="NCBI Taxonomy" id="97028"/>
    <lineage>
        <taxon>Eukaryota</taxon>
        <taxon>Viridiplantae</taxon>
        <taxon>Streptophyta</taxon>
        <taxon>Embryophyta</taxon>
        <taxon>Tracheophyta</taxon>
        <taxon>Spermatophyta</taxon>
        <taxon>Magnoliopsida</taxon>
        <taxon>eudicotyledons</taxon>
        <taxon>Gunneridae</taxon>
        <taxon>Pentapetalae</taxon>
        <taxon>rosids</taxon>
        <taxon>fabids</taxon>
        <taxon>Fabales</taxon>
        <taxon>Fabaceae</taxon>
        <taxon>Papilionoideae</taxon>
        <taxon>50 kb inversion clade</taxon>
        <taxon>NPAAA clade</taxon>
        <taxon>Hologalegina</taxon>
        <taxon>IRL clade</taxon>
        <taxon>Trifolieae</taxon>
        <taxon>Trifolium</taxon>
    </lineage>
</organism>
<evidence type="ECO:0000313" key="3">
    <source>
        <dbReference type="Proteomes" id="UP000265520"/>
    </source>
</evidence>
<comment type="caution">
    <text evidence="2">The sequence shown here is derived from an EMBL/GenBank/DDBJ whole genome shotgun (WGS) entry which is preliminary data.</text>
</comment>
<protein>
    <submittedName>
        <fullName evidence="2">Uncharacterized protein</fullName>
    </submittedName>
</protein>
<dbReference type="AlphaFoldDB" id="A0A392W7I6"/>
<keyword evidence="1" id="KW-0812">Transmembrane</keyword>
<keyword evidence="1" id="KW-1133">Transmembrane helix</keyword>
<reference evidence="2 3" key="1">
    <citation type="journal article" date="2018" name="Front. Plant Sci.">
        <title>Red Clover (Trifolium pratense) and Zigzag Clover (T. medium) - A Picture of Genomic Similarities and Differences.</title>
        <authorList>
            <person name="Dluhosova J."/>
            <person name="Istvanek J."/>
            <person name="Nedelnik J."/>
            <person name="Repkova J."/>
        </authorList>
    </citation>
    <scope>NUCLEOTIDE SEQUENCE [LARGE SCALE GENOMIC DNA]</scope>
    <source>
        <strain evidence="3">cv. 10/8</strain>
        <tissue evidence="2">Leaf</tissue>
    </source>
</reference>
<feature type="non-terminal residue" evidence="2">
    <location>
        <position position="1"/>
    </location>
</feature>
<evidence type="ECO:0000256" key="1">
    <source>
        <dbReference type="SAM" id="Phobius"/>
    </source>
</evidence>
<sequence length="59" mass="6231">SGEEAATEASLERKGSLGLKGGIGILDLLIALTVLRVFNLLGVKREEEVDEEGEAGMDM</sequence>
<feature type="non-terminal residue" evidence="2">
    <location>
        <position position="59"/>
    </location>
</feature>
<evidence type="ECO:0000313" key="2">
    <source>
        <dbReference type="EMBL" id="MCI95729.1"/>
    </source>
</evidence>
<keyword evidence="3" id="KW-1185">Reference proteome</keyword>
<keyword evidence="1" id="KW-0472">Membrane</keyword>
<dbReference type="Proteomes" id="UP000265520">
    <property type="component" value="Unassembled WGS sequence"/>
</dbReference>
<feature type="transmembrane region" description="Helical" evidence="1">
    <location>
        <begin position="17"/>
        <end position="38"/>
    </location>
</feature>
<dbReference type="EMBL" id="LXQA011395188">
    <property type="protein sequence ID" value="MCI95729.1"/>
    <property type="molecule type" value="Genomic_DNA"/>
</dbReference>